<reference evidence="1 2" key="1">
    <citation type="submission" date="2016-11" db="EMBL/GenBank/DDBJ databases">
        <authorList>
            <person name="Jaros S."/>
            <person name="Januszkiewicz K."/>
            <person name="Wedrychowicz H."/>
        </authorList>
    </citation>
    <scope>NUCLEOTIDE SEQUENCE [LARGE SCALE GENOMIC DNA]</scope>
    <source>
        <strain evidence="1 2">NF2</strain>
    </source>
</reference>
<dbReference type="RefSeq" id="WP_088908244.1">
    <property type="nucleotide sequence ID" value="NZ_CP018145.1"/>
</dbReference>
<protein>
    <submittedName>
        <fullName evidence="1">Uncharacterized protein</fullName>
    </submittedName>
</protein>
<name>A0A220MHH0_9BACL</name>
<dbReference type="EMBL" id="CP018145">
    <property type="protein sequence ID" value="ASJ54504.1"/>
    <property type="molecule type" value="Genomic_DNA"/>
</dbReference>
<dbReference type="KEGG" id="bfm:BP422_13615"/>
<evidence type="ECO:0000313" key="2">
    <source>
        <dbReference type="Proteomes" id="UP000197781"/>
    </source>
</evidence>
<proteinExistence type="predicted"/>
<organism evidence="1 2">
    <name type="scientific">Brevibacillus formosus</name>
    <dbReference type="NCBI Taxonomy" id="54913"/>
    <lineage>
        <taxon>Bacteria</taxon>
        <taxon>Bacillati</taxon>
        <taxon>Bacillota</taxon>
        <taxon>Bacilli</taxon>
        <taxon>Bacillales</taxon>
        <taxon>Paenibacillaceae</taxon>
        <taxon>Brevibacillus</taxon>
    </lineage>
</organism>
<dbReference type="Proteomes" id="UP000197781">
    <property type="component" value="Chromosome"/>
</dbReference>
<accession>A0A220MHH0</accession>
<evidence type="ECO:0000313" key="1">
    <source>
        <dbReference type="EMBL" id="ASJ54504.1"/>
    </source>
</evidence>
<sequence>MDDGILEEYLDRYVRIHFAPDMIGQGLSAYAEGKLYDYSPNGILIEERDGSLDYIPFSAVRLVQIKPKPGLWERLTGSS</sequence>
<dbReference type="AlphaFoldDB" id="A0A220MHH0"/>
<gene>
    <name evidence="1" type="ORF">BP422_13615</name>
</gene>